<name>A0A499UAW2_9ACTN</name>
<sequence length="75" mass="7994">MRSVHVTTPPIPPASPHRIRSRIGTDLAGGFYPAPHRYEVYLSPGRPHSLRVAITLALLRLSDSIATPLVASAGG</sequence>
<proteinExistence type="predicted"/>
<protein>
    <submittedName>
        <fullName evidence="1">Uncharacterized protein</fullName>
    </submittedName>
</protein>
<dbReference type="Proteomes" id="UP000463951">
    <property type="component" value="Chromosome"/>
</dbReference>
<gene>
    <name evidence="1" type="ORF">SSPO_006930</name>
</gene>
<dbReference type="EMBL" id="AP019620">
    <property type="protein sequence ID" value="BBJ37975.1"/>
    <property type="molecule type" value="Genomic_DNA"/>
</dbReference>
<dbReference type="AlphaFoldDB" id="A0A499UAW2"/>
<accession>A0A499UAW2</accession>
<dbReference type="Gene3D" id="3.40.30.10">
    <property type="entry name" value="Glutaredoxin"/>
    <property type="match status" value="1"/>
</dbReference>
<organism evidence="1 2">
    <name type="scientific">Streptomyces antimycoticus</name>
    <dbReference type="NCBI Taxonomy" id="68175"/>
    <lineage>
        <taxon>Bacteria</taxon>
        <taxon>Bacillati</taxon>
        <taxon>Actinomycetota</taxon>
        <taxon>Actinomycetes</taxon>
        <taxon>Kitasatosporales</taxon>
        <taxon>Streptomycetaceae</taxon>
        <taxon>Streptomyces</taxon>
        <taxon>Streptomyces violaceusniger group</taxon>
    </lineage>
</organism>
<reference evidence="1 2" key="1">
    <citation type="journal article" date="2020" name="Int. J. Syst. Evol. Microbiol.">
        <title>Reclassification of Streptomyces castelarensis and Streptomyces sporoclivatus as later heterotypic synonyms of Streptomyces antimycoticus.</title>
        <authorList>
            <person name="Komaki H."/>
            <person name="Tamura T."/>
        </authorList>
    </citation>
    <scope>NUCLEOTIDE SEQUENCE [LARGE SCALE GENOMIC DNA]</scope>
    <source>
        <strain evidence="1 2">NBRC 100767</strain>
    </source>
</reference>
<evidence type="ECO:0000313" key="1">
    <source>
        <dbReference type="EMBL" id="BBJ37975.1"/>
    </source>
</evidence>
<evidence type="ECO:0000313" key="2">
    <source>
        <dbReference type="Proteomes" id="UP000463951"/>
    </source>
</evidence>